<dbReference type="GO" id="GO:0106321">
    <property type="term" value="F:S-(hydroxymethyl)glutathione dehydrogenase (NADP+) activity"/>
    <property type="evidence" value="ECO:0007669"/>
    <property type="project" value="RHEA"/>
</dbReference>
<dbReference type="FunFam" id="3.40.50.720:FF:000003">
    <property type="entry name" value="S-(hydroxymethyl)glutathione dehydrogenase"/>
    <property type="match status" value="1"/>
</dbReference>
<keyword evidence="15" id="KW-1185">Reference proteome</keyword>
<evidence type="ECO:0000256" key="3">
    <source>
        <dbReference type="ARBA" id="ARBA00022723"/>
    </source>
</evidence>
<evidence type="ECO:0000256" key="11">
    <source>
        <dbReference type="RuleBase" id="RU362016"/>
    </source>
</evidence>
<evidence type="ECO:0000256" key="7">
    <source>
        <dbReference type="ARBA" id="ARBA00047793"/>
    </source>
</evidence>
<sequence>MKSKAAVAFEPGKPLEIVEIDVEDPKAHEVMVKIDYTSVCHTDIYTLSGNDPSGKFPCILGHEATGTVYKVGEGVTNVEVGDKVIPLWKPECGECEYCKKGLNFCSAISDTQGEGVMPDGTTRFSYKGEPIYHFMGTSTFSEFTVLADISVAKIPEGAPEDKVALLGCGVTTGLGAVKNDAQVEEGATAAVFGIGTLGLAAIQMLKTLKAERIIAVDINDDKAKIAKAFGATDFINSDKIDEPIQDYIVDLTDGGVDYSFVCVGHTETMNAGLECTHKGWGQSVIMGVASGQEKVSTRPFQMITGREWKGSSFGGVQGRSGLPKVIKDYMNGLIDLDPFITHRMSFDEINEAIELQEAGKSLRDILVFE</sequence>
<evidence type="ECO:0000256" key="2">
    <source>
        <dbReference type="ARBA" id="ARBA00010902"/>
    </source>
</evidence>
<dbReference type="InterPro" id="IPR036291">
    <property type="entry name" value="NAD(P)-bd_dom_sf"/>
</dbReference>
<dbReference type="PANTHER" id="PTHR43880">
    <property type="entry name" value="ALCOHOL DEHYDROGENASE"/>
    <property type="match status" value="1"/>
</dbReference>
<dbReference type="SUPFAM" id="SSF50129">
    <property type="entry name" value="GroES-like"/>
    <property type="match status" value="2"/>
</dbReference>
<evidence type="ECO:0000313" key="15">
    <source>
        <dbReference type="Proteomes" id="UP000243884"/>
    </source>
</evidence>
<dbReference type="EMBL" id="FWXK01000001">
    <property type="protein sequence ID" value="SMC30949.1"/>
    <property type="molecule type" value="Genomic_DNA"/>
</dbReference>
<keyword evidence="4 11" id="KW-0862">Zinc</keyword>
<comment type="catalytic activity">
    <reaction evidence="9">
        <text>a secondary alcohol + NAD(+) = a ketone + NADH + H(+)</text>
        <dbReference type="Rhea" id="RHEA:10740"/>
        <dbReference type="ChEBI" id="CHEBI:15378"/>
        <dbReference type="ChEBI" id="CHEBI:17087"/>
        <dbReference type="ChEBI" id="CHEBI:35681"/>
        <dbReference type="ChEBI" id="CHEBI:57540"/>
        <dbReference type="ChEBI" id="CHEBI:57945"/>
        <dbReference type="EC" id="1.1.1.1"/>
    </reaction>
</comment>
<dbReference type="NCBIfam" id="TIGR02818">
    <property type="entry name" value="adh_III_F_hyde"/>
    <property type="match status" value="1"/>
</dbReference>
<evidence type="ECO:0000256" key="8">
    <source>
        <dbReference type="ARBA" id="ARBA00048110"/>
    </source>
</evidence>
<dbReference type="Gene3D" id="3.90.180.10">
    <property type="entry name" value="Medium-chain alcohol dehydrogenases, catalytic domain"/>
    <property type="match status" value="1"/>
</dbReference>
<dbReference type="GO" id="GO:0046294">
    <property type="term" value="P:formaldehyde catabolic process"/>
    <property type="evidence" value="ECO:0007669"/>
    <property type="project" value="InterPro"/>
</dbReference>
<comment type="catalytic activity">
    <reaction evidence="8 11">
        <text>S-(hydroxymethyl)glutathione + NAD(+) = S-formylglutathione + NADH + H(+)</text>
        <dbReference type="Rhea" id="RHEA:19985"/>
        <dbReference type="ChEBI" id="CHEBI:15378"/>
        <dbReference type="ChEBI" id="CHEBI:57540"/>
        <dbReference type="ChEBI" id="CHEBI:57688"/>
        <dbReference type="ChEBI" id="CHEBI:57945"/>
        <dbReference type="ChEBI" id="CHEBI:58758"/>
        <dbReference type="EC" id="1.1.1.284"/>
    </reaction>
</comment>
<dbReference type="GO" id="GO:0008270">
    <property type="term" value="F:zinc ion binding"/>
    <property type="evidence" value="ECO:0007669"/>
    <property type="project" value="InterPro"/>
</dbReference>
<reference evidence="15" key="1">
    <citation type="submission" date="2017-04" db="EMBL/GenBank/DDBJ databases">
        <authorList>
            <person name="Varghese N."/>
            <person name="Submissions S."/>
        </authorList>
    </citation>
    <scope>NUCLEOTIDE SEQUENCE [LARGE SCALE GENOMIC DNA]</scope>
    <source>
        <strain evidence="15">DSM 21500</strain>
    </source>
</reference>
<evidence type="ECO:0000256" key="5">
    <source>
        <dbReference type="ARBA" id="ARBA00023002"/>
    </source>
</evidence>
<evidence type="ECO:0000259" key="12">
    <source>
        <dbReference type="Pfam" id="PF00107"/>
    </source>
</evidence>
<dbReference type="EC" id="1.1.1.284" evidence="11"/>
<comment type="similarity">
    <text evidence="2 11">Belongs to the zinc-containing alcohol dehydrogenase family. Class-III subfamily.</text>
</comment>
<comment type="catalytic activity">
    <reaction evidence="7">
        <text>S-(hydroxymethyl)glutathione + NADP(+) = S-formylglutathione + NADPH + H(+)</text>
        <dbReference type="Rhea" id="RHEA:19981"/>
        <dbReference type="ChEBI" id="CHEBI:15378"/>
        <dbReference type="ChEBI" id="CHEBI:57688"/>
        <dbReference type="ChEBI" id="CHEBI:57783"/>
        <dbReference type="ChEBI" id="CHEBI:58349"/>
        <dbReference type="ChEBI" id="CHEBI:58758"/>
        <dbReference type="EC" id="1.1.1.284"/>
    </reaction>
</comment>
<feature type="domain" description="Alcohol dehydrogenase-like C-terminal" evidence="12">
    <location>
        <begin position="197"/>
        <end position="319"/>
    </location>
</feature>
<comment type="cofactor">
    <cofactor evidence="1 11">
        <name>Zn(2+)</name>
        <dbReference type="ChEBI" id="CHEBI:29105"/>
    </cofactor>
</comment>
<proteinExistence type="inferred from homology"/>
<dbReference type="Gene3D" id="3.40.50.720">
    <property type="entry name" value="NAD(P)-binding Rossmann-like Domain"/>
    <property type="match status" value="1"/>
</dbReference>
<dbReference type="GO" id="GO:0005829">
    <property type="term" value="C:cytosol"/>
    <property type="evidence" value="ECO:0007669"/>
    <property type="project" value="TreeGrafter"/>
</dbReference>
<name>A0A1W1Y482_9LACT</name>
<keyword evidence="6 11" id="KW-0520">NAD</keyword>
<evidence type="ECO:0000256" key="1">
    <source>
        <dbReference type="ARBA" id="ARBA00001947"/>
    </source>
</evidence>
<dbReference type="GO" id="GO:0106322">
    <property type="term" value="F:S-(hydroxymethyl)glutathione dehydrogenase (NAD+) activity"/>
    <property type="evidence" value="ECO:0007669"/>
    <property type="project" value="RHEA"/>
</dbReference>
<dbReference type="InterPro" id="IPR013149">
    <property type="entry name" value="ADH-like_C"/>
</dbReference>
<accession>A0A1W1Y482</accession>
<evidence type="ECO:0000256" key="9">
    <source>
        <dbReference type="ARBA" id="ARBA00049164"/>
    </source>
</evidence>
<organism evidence="14 15">
    <name type="scientific">Aerococcus suis</name>
    <dbReference type="NCBI Taxonomy" id="371602"/>
    <lineage>
        <taxon>Bacteria</taxon>
        <taxon>Bacillati</taxon>
        <taxon>Bacillota</taxon>
        <taxon>Bacilli</taxon>
        <taxon>Lactobacillales</taxon>
        <taxon>Aerococcaceae</taxon>
        <taxon>Aerococcus</taxon>
    </lineage>
</organism>
<dbReference type="InterPro" id="IPR013154">
    <property type="entry name" value="ADH-like_N"/>
</dbReference>
<protein>
    <recommendedName>
        <fullName evidence="11">S-(hydroxymethyl)glutathione dehydrogenase</fullName>
        <ecNumber evidence="11">1.1.1.284</ecNumber>
    </recommendedName>
</protein>
<dbReference type="PROSITE" id="PS00059">
    <property type="entry name" value="ADH_ZINC"/>
    <property type="match status" value="1"/>
</dbReference>
<dbReference type="PANTHER" id="PTHR43880:SF12">
    <property type="entry name" value="ALCOHOL DEHYDROGENASE CLASS-3"/>
    <property type="match status" value="1"/>
</dbReference>
<dbReference type="InterPro" id="IPR011032">
    <property type="entry name" value="GroES-like_sf"/>
</dbReference>
<dbReference type="OrthoDB" id="9806940at2"/>
<comment type="catalytic activity">
    <reaction evidence="10">
        <text>a primary alcohol + NAD(+) = an aldehyde + NADH + H(+)</text>
        <dbReference type="Rhea" id="RHEA:10736"/>
        <dbReference type="ChEBI" id="CHEBI:15378"/>
        <dbReference type="ChEBI" id="CHEBI:15734"/>
        <dbReference type="ChEBI" id="CHEBI:17478"/>
        <dbReference type="ChEBI" id="CHEBI:57540"/>
        <dbReference type="ChEBI" id="CHEBI:57945"/>
        <dbReference type="EC" id="1.1.1.1"/>
    </reaction>
</comment>
<dbReference type="Pfam" id="PF00107">
    <property type="entry name" value="ADH_zinc_N"/>
    <property type="match status" value="1"/>
</dbReference>
<feature type="domain" description="Alcohol dehydrogenase-like N-terminal" evidence="13">
    <location>
        <begin position="27"/>
        <end position="155"/>
    </location>
</feature>
<dbReference type="AlphaFoldDB" id="A0A1W1Y482"/>
<evidence type="ECO:0000313" key="14">
    <source>
        <dbReference type="EMBL" id="SMC30949.1"/>
    </source>
</evidence>
<keyword evidence="3 11" id="KW-0479">Metal-binding</keyword>
<keyword evidence="5 11" id="KW-0560">Oxidoreductase</keyword>
<dbReference type="InterPro" id="IPR014183">
    <property type="entry name" value="ADH_3"/>
</dbReference>
<dbReference type="Pfam" id="PF08240">
    <property type="entry name" value="ADH_N"/>
    <property type="match status" value="1"/>
</dbReference>
<evidence type="ECO:0000256" key="10">
    <source>
        <dbReference type="ARBA" id="ARBA00049243"/>
    </source>
</evidence>
<dbReference type="RefSeq" id="WP_084097924.1">
    <property type="nucleotide sequence ID" value="NZ_FWXK01000001.1"/>
</dbReference>
<dbReference type="InterPro" id="IPR002328">
    <property type="entry name" value="ADH_Zn_CS"/>
</dbReference>
<dbReference type="FunFam" id="3.90.180.10:FF:000067">
    <property type="entry name" value="alcohol dehydrogenase 1-like isoform X1"/>
    <property type="match status" value="1"/>
</dbReference>
<dbReference type="Proteomes" id="UP000243884">
    <property type="component" value="Unassembled WGS sequence"/>
</dbReference>
<evidence type="ECO:0000256" key="6">
    <source>
        <dbReference type="ARBA" id="ARBA00023027"/>
    </source>
</evidence>
<dbReference type="GO" id="GO:0004022">
    <property type="term" value="F:alcohol dehydrogenase (NAD+) activity"/>
    <property type="evidence" value="ECO:0007669"/>
    <property type="project" value="UniProtKB-EC"/>
</dbReference>
<gene>
    <name evidence="14" type="ORF">SAMN04487984_0326</name>
</gene>
<dbReference type="SUPFAM" id="SSF51735">
    <property type="entry name" value="NAD(P)-binding Rossmann-fold domains"/>
    <property type="match status" value="1"/>
</dbReference>
<evidence type="ECO:0000259" key="13">
    <source>
        <dbReference type="Pfam" id="PF08240"/>
    </source>
</evidence>
<evidence type="ECO:0000256" key="4">
    <source>
        <dbReference type="ARBA" id="ARBA00022833"/>
    </source>
</evidence>
<dbReference type="STRING" id="371602.SAMN04487984_0326"/>